<dbReference type="PANTHER" id="PTHR46558">
    <property type="entry name" value="TRACRIPTIONAL REGULATORY PROTEIN-RELATED-RELATED"/>
    <property type="match status" value="1"/>
</dbReference>
<name>A0ABQ2ZKY3_9GAMM</name>
<dbReference type="InterPro" id="IPR010982">
    <property type="entry name" value="Lambda_DNA-bd_dom_sf"/>
</dbReference>
<accession>A0ABQ2ZKY3</accession>
<reference evidence="4" key="1">
    <citation type="journal article" date="2019" name="Int. J. Syst. Evol. Microbiol.">
        <title>The Global Catalogue of Microorganisms (GCM) 10K type strain sequencing project: providing services to taxonomists for standard genome sequencing and annotation.</title>
        <authorList>
            <consortium name="The Broad Institute Genomics Platform"/>
            <consortium name="The Broad Institute Genome Sequencing Center for Infectious Disease"/>
            <person name="Wu L."/>
            <person name="Ma J."/>
        </authorList>
    </citation>
    <scope>NUCLEOTIDE SEQUENCE [LARGE SCALE GENOMIC DNA]</scope>
    <source>
        <strain evidence="4">KCTC 22232</strain>
    </source>
</reference>
<dbReference type="Proteomes" id="UP000621898">
    <property type="component" value="Unassembled WGS sequence"/>
</dbReference>
<evidence type="ECO:0000313" key="4">
    <source>
        <dbReference type="Proteomes" id="UP000621898"/>
    </source>
</evidence>
<dbReference type="PROSITE" id="PS50943">
    <property type="entry name" value="HTH_CROC1"/>
    <property type="match status" value="1"/>
</dbReference>
<protein>
    <submittedName>
        <fullName evidence="3">Transcriptional regulator</fullName>
    </submittedName>
</protein>
<keyword evidence="4" id="KW-1185">Reference proteome</keyword>
<dbReference type="CDD" id="cd00093">
    <property type="entry name" value="HTH_XRE"/>
    <property type="match status" value="1"/>
</dbReference>
<dbReference type="Gene3D" id="1.10.260.40">
    <property type="entry name" value="lambda repressor-like DNA-binding domains"/>
    <property type="match status" value="1"/>
</dbReference>
<dbReference type="PANTHER" id="PTHR46558:SF4">
    <property type="entry name" value="DNA-BIDING PHAGE PROTEIN"/>
    <property type="match status" value="1"/>
</dbReference>
<gene>
    <name evidence="3" type="ORF">GCM10008098_07170</name>
</gene>
<dbReference type="EMBL" id="BMXT01000001">
    <property type="protein sequence ID" value="GGY17937.1"/>
    <property type="molecule type" value="Genomic_DNA"/>
</dbReference>
<dbReference type="SMART" id="SM00530">
    <property type="entry name" value="HTH_XRE"/>
    <property type="match status" value="1"/>
</dbReference>
<feature type="domain" description="HTH cro/C1-type" evidence="2">
    <location>
        <begin position="12"/>
        <end position="60"/>
    </location>
</feature>
<dbReference type="InterPro" id="IPR001387">
    <property type="entry name" value="Cro/C1-type_HTH"/>
</dbReference>
<evidence type="ECO:0000259" key="2">
    <source>
        <dbReference type="PROSITE" id="PS50943"/>
    </source>
</evidence>
<comment type="caution">
    <text evidence="3">The sequence shown here is derived from an EMBL/GenBank/DDBJ whole genome shotgun (WGS) entry which is preliminary data.</text>
</comment>
<evidence type="ECO:0000256" key="1">
    <source>
        <dbReference type="ARBA" id="ARBA00023125"/>
    </source>
</evidence>
<sequence length="73" mass="8187">MTNEVRLLRFLAQDMTQAELGKRVGLTRQTIAAIEQGRYSPSLDVAFRIAHVFGKGIDDVFHWQPGGDDRNGD</sequence>
<keyword evidence="1" id="KW-0238">DNA-binding</keyword>
<organism evidence="3 4">
    <name type="scientific">Rhodanobacter panaciterrae</name>
    <dbReference type="NCBI Taxonomy" id="490572"/>
    <lineage>
        <taxon>Bacteria</taxon>
        <taxon>Pseudomonadati</taxon>
        <taxon>Pseudomonadota</taxon>
        <taxon>Gammaproteobacteria</taxon>
        <taxon>Lysobacterales</taxon>
        <taxon>Rhodanobacteraceae</taxon>
        <taxon>Rhodanobacter</taxon>
    </lineage>
</organism>
<evidence type="ECO:0000313" key="3">
    <source>
        <dbReference type="EMBL" id="GGY17937.1"/>
    </source>
</evidence>
<proteinExistence type="predicted"/>
<dbReference type="SUPFAM" id="SSF47413">
    <property type="entry name" value="lambda repressor-like DNA-binding domains"/>
    <property type="match status" value="1"/>
</dbReference>
<dbReference type="Pfam" id="PF01381">
    <property type="entry name" value="HTH_3"/>
    <property type="match status" value="1"/>
</dbReference>
<dbReference type="RefSeq" id="WP_189439782.1">
    <property type="nucleotide sequence ID" value="NZ_BMXT01000001.1"/>
</dbReference>